<dbReference type="NCBIfam" id="TIGR00051">
    <property type="entry name" value="YbgC/FadM family acyl-CoA thioesterase"/>
    <property type="match status" value="1"/>
</dbReference>
<reference evidence="3" key="1">
    <citation type="submission" date="2020-07" db="EMBL/GenBank/DDBJ databases">
        <title>Huge and variable diversity of episymbiotic CPR bacteria and DPANN archaea in groundwater ecosystems.</title>
        <authorList>
            <person name="He C.Y."/>
            <person name="Keren R."/>
            <person name="Whittaker M."/>
            <person name="Farag I.F."/>
            <person name="Doudna J."/>
            <person name="Cate J.H.D."/>
            <person name="Banfield J.F."/>
        </authorList>
    </citation>
    <scope>NUCLEOTIDE SEQUENCE</scope>
    <source>
        <strain evidence="3">NC_groundwater_763_Ag_S-0.2um_68_21</strain>
    </source>
</reference>
<proteinExistence type="inferred from homology"/>
<dbReference type="Gene3D" id="3.10.129.10">
    <property type="entry name" value="Hotdog Thioesterase"/>
    <property type="match status" value="1"/>
</dbReference>
<evidence type="ECO:0000313" key="3">
    <source>
        <dbReference type="EMBL" id="MBI3129462.1"/>
    </source>
</evidence>
<evidence type="ECO:0000256" key="1">
    <source>
        <dbReference type="ARBA" id="ARBA00005953"/>
    </source>
</evidence>
<dbReference type="InterPro" id="IPR050563">
    <property type="entry name" value="4-hydroxybenzoyl-CoA_TE"/>
</dbReference>
<comment type="caution">
    <text evidence="3">The sequence shown here is derived from an EMBL/GenBank/DDBJ whole genome shotgun (WGS) entry which is preliminary data.</text>
</comment>
<dbReference type="SUPFAM" id="SSF54637">
    <property type="entry name" value="Thioesterase/thiol ester dehydrase-isomerase"/>
    <property type="match status" value="1"/>
</dbReference>
<dbReference type="InterPro" id="IPR006684">
    <property type="entry name" value="YbgC/YbaW"/>
</dbReference>
<keyword evidence="2" id="KW-0378">Hydrolase</keyword>
<dbReference type="PANTHER" id="PTHR31793:SF27">
    <property type="entry name" value="NOVEL THIOESTERASE SUPERFAMILY DOMAIN AND SAPOSIN A-TYPE DOMAIN CONTAINING PROTEIN (0610012H03RIK)"/>
    <property type="match status" value="1"/>
</dbReference>
<protein>
    <submittedName>
        <fullName evidence="3">Acyl-CoA thioesterase</fullName>
    </submittedName>
</protein>
<dbReference type="CDD" id="cd00586">
    <property type="entry name" value="4HBT"/>
    <property type="match status" value="1"/>
</dbReference>
<dbReference type="EMBL" id="JACPUR010000041">
    <property type="protein sequence ID" value="MBI3129462.1"/>
    <property type="molecule type" value="Genomic_DNA"/>
</dbReference>
<dbReference type="PIRSF" id="PIRSF003230">
    <property type="entry name" value="YbgC"/>
    <property type="match status" value="1"/>
</dbReference>
<dbReference type="GO" id="GO:0047617">
    <property type="term" value="F:fatty acyl-CoA hydrolase activity"/>
    <property type="evidence" value="ECO:0007669"/>
    <property type="project" value="TreeGrafter"/>
</dbReference>
<dbReference type="PANTHER" id="PTHR31793">
    <property type="entry name" value="4-HYDROXYBENZOYL-COA THIOESTERASE FAMILY MEMBER"/>
    <property type="match status" value="1"/>
</dbReference>
<dbReference type="Pfam" id="PF13279">
    <property type="entry name" value="4HBT_2"/>
    <property type="match status" value="1"/>
</dbReference>
<organism evidence="3 4">
    <name type="scientific">Tectimicrobiota bacterium</name>
    <dbReference type="NCBI Taxonomy" id="2528274"/>
    <lineage>
        <taxon>Bacteria</taxon>
        <taxon>Pseudomonadati</taxon>
        <taxon>Nitrospinota/Tectimicrobiota group</taxon>
        <taxon>Candidatus Tectimicrobiota</taxon>
    </lineage>
</organism>
<dbReference type="AlphaFoldDB" id="A0A932MQA5"/>
<dbReference type="InterPro" id="IPR029069">
    <property type="entry name" value="HotDog_dom_sf"/>
</dbReference>
<dbReference type="Proteomes" id="UP000782312">
    <property type="component" value="Unassembled WGS sequence"/>
</dbReference>
<comment type="similarity">
    <text evidence="1">Belongs to the 4-hydroxybenzoyl-CoA thioesterase family.</text>
</comment>
<accession>A0A932MQA5</accession>
<evidence type="ECO:0000313" key="4">
    <source>
        <dbReference type="Proteomes" id="UP000782312"/>
    </source>
</evidence>
<gene>
    <name evidence="3" type="ORF">HYZ11_17780</name>
</gene>
<sequence>MPREEFRYKAEFRVRFGETDLQGVVFNANYLLYVDTAQMDYLRDVGVPYSLMRSEGHDIVIVEANLQFKSPARFDEIIDAYVRVPEIGNTSVRMEFELYERGSGRLVASARTIYVIVQEKTGEPVRVPSYLRRAVREFEGNSSIAPE</sequence>
<name>A0A932MQA5_UNCTE</name>
<evidence type="ECO:0000256" key="2">
    <source>
        <dbReference type="ARBA" id="ARBA00022801"/>
    </source>
</evidence>